<accession>A0ABU8NPQ2</accession>
<proteinExistence type="predicted"/>
<name>A0ABU8NPQ2_9SPHI</name>
<dbReference type="Proteomes" id="UP001378956">
    <property type="component" value="Unassembled WGS sequence"/>
</dbReference>
<evidence type="ECO:0000313" key="4">
    <source>
        <dbReference type="Proteomes" id="UP001378956"/>
    </source>
</evidence>
<comment type="caution">
    <text evidence="3">The sequence shown here is derived from an EMBL/GenBank/DDBJ whole genome shotgun (WGS) entry which is preliminary data.</text>
</comment>
<dbReference type="RefSeq" id="WP_152541957.1">
    <property type="nucleotide sequence ID" value="NZ_JBBEUB010000004.1"/>
</dbReference>
<keyword evidence="4" id="KW-1185">Reference proteome</keyword>
<evidence type="ECO:0000256" key="1">
    <source>
        <dbReference type="SAM" id="SignalP"/>
    </source>
</evidence>
<gene>
    <name evidence="3" type="ORF">WAE58_13495</name>
</gene>
<dbReference type="Pfam" id="PF19780">
    <property type="entry name" value="DUF6265"/>
    <property type="match status" value="1"/>
</dbReference>
<dbReference type="EMBL" id="JBBEUB010000004">
    <property type="protein sequence ID" value="MEJ2903452.1"/>
    <property type="molecule type" value="Genomic_DNA"/>
</dbReference>
<feature type="chain" id="PRO_5045609486" evidence="1">
    <location>
        <begin position="25"/>
        <end position="159"/>
    </location>
</feature>
<protein>
    <submittedName>
        <fullName evidence="3">DUF6265 family protein</fullName>
    </submittedName>
</protein>
<evidence type="ECO:0000259" key="2">
    <source>
        <dbReference type="Pfam" id="PF19780"/>
    </source>
</evidence>
<feature type="signal peptide" evidence="1">
    <location>
        <begin position="1"/>
        <end position="24"/>
    </location>
</feature>
<dbReference type="InterPro" id="IPR046232">
    <property type="entry name" value="DUF6265"/>
</dbReference>
<evidence type="ECO:0000313" key="3">
    <source>
        <dbReference type="EMBL" id="MEJ2903452.1"/>
    </source>
</evidence>
<keyword evidence="1" id="KW-0732">Signal</keyword>
<reference evidence="3 4" key="1">
    <citation type="submission" date="2024-03" db="EMBL/GenBank/DDBJ databases">
        <title>Sequence of Lycoming College Course Isolates.</title>
        <authorList>
            <person name="Plotts O."/>
            <person name="Newman J."/>
        </authorList>
    </citation>
    <scope>NUCLEOTIDE SEQUENCE [LARGE SCALE GENOMIC DNA]</scope>
    <source>
        <strain evidence="3 4">CJB-3</strain>
    </source>
</reference>
<feature type="domain" description="DUF6265" evidence="2">
    <location>
        <begin position="36"/>
        <end position="139"/>
    </location>
</feature>
<organism evidence="3 4">
    <name type="scientific">Pedobacter panaciterrae</name>
    <dbReference type="NCBI Taxonomy" id="363849"/>
    <lineage>
        <taxon>Bacteria</taxon>
        <taxon>Pseudomonadati</taxon>
        <taxon>Bacteroidota</taxon>
        <taxon>Sphingobacteriia</taxon>
        <taxon>Sphingobacteriales</taxon>
        <taxon>Sphingobacteriaceae</taxon>
        <taxon>Pedobacter</taxon>
    </lineage>
</organism>
<sequence>MKIQRFSLLISVMFIFGFSNMVCGQENTAQKFKRLHWLIGKWQRTNSKPGQSGYENWSKVSNTKFTGKGVTLKGKEIVFVEELELSIKGGDIFYTVTVTGDSGPVNFKLTSISKDAFVCENPEHDFPKKIAYTRKGGTVKAIVSGNGQTLDYEFISSAP</sequence>